<keyword evidence="1" id="KW-1133">Transmembrane helix</keyword>
<dbReference type="RefSeq" id="WP_007250774.1">
    <property type="nucleotide sequence ID" value="NZ_CP047261.1"/>
</dbReference>
<evidence type="ECO:0000313" key="3">
    <source>
        <dbReference type="Proteomes" id="UP000003811"/>
    </source>
</evidence>
<keyword evidence="2" id="KW-0614">Plasmid</keyword>
<sequence>MLKLKPRTLPAWAWGAVLLTPTVLVISLLWFVINESLKVSAVVQIVAKASEAGLLEQPDVRALAQTAFSGSAPFAILCASIVAVVILNFAIIFTARRADPGQQSVS</sequence>
<accession>A0A8T8CA54</accession>
<evidence type="ECO:0000256" key="1">
    <source>
        <dbReference type="SAM" id="Phobius"/>
    </source>
</evidence>
<organism evidence="2 3">
    <name type="scientific">Pseudomonas syringae pv. maculicola str. ES4326</name>
    <dbReference type="NCBI Taxonomy" id="629265"/>
    <lineage>
        <taxon>Bacteria</taxon>
        <taxon>Pseudomonadati</taxon>
        <taxon>Pseudomonadota</taxon>
        <taxon>Gammaproteobacteria</taxon>
        <taxon>Pseudomonadales</taxon>
        <taxon>Pseudomonadaceae</taxon>
        <taxon>Pseudomonas</taxon>
    </lineage>
</organism>
<name>A0A8T8CA54_PSEYM</name>
<feature type="transmembrane region" description="Helical" evidence="1">
    <location>
        <begin position="74"/>
        <end position="95"/>
    </location>
</feature>
<geneLocation type="plasmid" evidence="2 3">
    <name>pPma4326F</name>
</geneLocation>
<dbReference type="EMBL" id="CP047261">
    <property type="protein sequence ID" value="QHF00491.1"/>
    <property type="molecule type" value="Genomic_DNA"/>
</dbReference>
<proteinExistence type="predicted"/>
<protein>
    <submittedName>
        <fullName evidence="2">Uncharacterized protein</fullName>
    </submittedName>
</protein>
<reference evidence="2 3" key="1">
    <citation type="journal article" date="2011" name="PLoS Pathog.">
        <title>Dynamic evolution of pathogenicity revealed by sequencing and comparative genomics of 19 Pseudomonas syringae isolates.</title>
        <authorList>
            <person name="Baltrus D.A."/>
            <person name="Nishimura M.T."/>
            <person name="Romanchuk A."/>
            <person name="Chang J.H."/>
            <person name="Mukhtar M.S."/>
            <person name="Cherkis K."/>
            <person name="Roach J."/>
            <person name="Grant S.R."/>
            <person name="Jones C.D."/>
            <person name="Dangl J.L."/>
        </authorList>
    </citation>
    <scope>NUCLEOTIDE SEQUENCE [LARGE SCALE GENOMIC DNA]</scope>
    <source>
        <strain evidence="2 3">ES4326</strain>
    </source>
</reference>
<keyword evidence="1" id="KW-0812">Transmembrane</keyword>
<gene>
    <name evidence="2" type="ORF">PMA4326_028660</name>
</gene>
<feature type="transmembrane region" description="Helical" evidence="1">
    <location>
        <begin position="12"/>
        <end position="33"/>
    </location>
</feature>
<evidence type="ECO:0000313" key="2">
    <source>
        <dbReference type="EMBL" id="QHF00491.1"/>
    </source>
</evidence>
<dbReference type="Proteomes" id="UP000003811">
    <property type="component" value="Plasmid pPma4326F"/>
</dbReference>
<keyword evidence="1" id="KW-0472">Membrane</keyword>
<dbReference type="AlphaFoldDB" id="A0A8T8CA54"/>